<protein>
    <recommendedName>
        <fullName evidence="3">DUF3310 domain-containing protein</fullName>
    </recommendedName>
</protein>
<dbReference type="EMBL" id="ALYM01000003">
    <property type="protein sequence ID" value="EMG25756.1"/>
    <property type="molecule type" value="Genomic_DNA"/>
</dbReference>
<reference evidence="1 2" key="1">
    <citation type="journal article" date="2013" name="PLoS ONE">
        <title>Comparative Genomic Characterization of Three Streptococcus parauberis Strains in Fish Pathogen, as Assessed by Wide-Genome Analyses.</title>
        <authorList>
            <person name="Nho S.W."/>
            <person name="Hikima J."/>
            <person name="Park S.B."/>
            <person name="Jang H.B."/>
            <person name="Cha I.S."/>
            <person name="Yasuike M."/>
            <person name="Nakamura Y."/>
            <person name="Fujiwara A."/>
            <person name="Sano M."/>
            <person name="Kanai K."/>
            <person name="Kondo H."/>
            <person name="Hirono I."/>
            <person name="Takeyama H."/>
            <person name="Aoki T."/>
            <person name="Jung T.S."/>
        </authorList>
    </citation>
    <scope>NUCLEOTIDE SEQUENCE [LARGE SCALE GENOMIC DNA]</scope>
    <source>
        <strain evidence="1 2">KRS-02083</strain>
    </source>
</reference>
<evidence type="ECO:0000313" key="1">
    <source>
        <dbReference type="EMBL" id="EMG25756.1"/>
    </source>
</evidence>
<keyword evidence="2" id="KW-1185">Reference proteome</keyword>
<dbReference type="Pfam" id="PF11753">
    <property type="entry name" value="DUF3310"/>
    <property type="match status" value="1"/>
</dbReference>
<comment type="caution">
    <text evidence="1">The sequence shown here is derived from an EMBL/GenBank/DDBJ whole genome shotgun (WGS) entry which is preliminary data.</text>
</comment>
<accession>A0ABN0ISC9</accession>
<organism evidence="1 2">
    <name type="scientific">Streptococcus parauberis KRS-02083</name>
    <dbReference type="NCBI Taxonomy" id="1207545"/>
    <lineage>
        <taxon>Bacteria</taxon>
        <taxon>Bacillati</taxon>
        <taxon>Bacillota</taxon>
        <taxon>Bacilli</taxon>
        <taxon>Lactobacillales</taxon>
        <taxon>Streptococcaceae</taxon>
        <taxon>Streptococcus</taxon>
    </lineage>
</organism>
<dbReference type="InterPro" id="IPR021739">
    <property type="entry name" value="SaV-like"/>
</dbReference>
<evidence type="ECO:0008006" key="3">
    <source>
        <dbReference type="Google" id="ProtNLM"/>
    </source>
</evidence>
<dbReference type="Proteomes" id="UP000011769">
    <property type="component" value="Unassembled WGS sequence"/>
</dbReference>
<sequence>MNDVIKKPNHYQGKNGLEAVDVIKNFGVSPDYEEGFYWGNAIKYMLRFHKKNGVEDLKKARQNLDWLIETREHNEELGVLKAGSRYVTRLKGNATILESYPESAFRLTRSEAEKYPDYTWVSLKEVNG</sequence>
<name>A0ABN0ISC9_9STRE</name>
<evidence type="ECO:0000313" key="2">
    <source>
        <dbReference type="Proteomes" id="UP000011769"/>
    </source>
</evidence>
<gene>
    <name evidence="1" type="ORF">SPJ1_1167</name>
</gene>
<proteinExistence type="predicted"/>